<evidence type="ECO:0000313" key="2">
    <source>
        <dbReference type="EMBL" id="KAK9045545.1"/>
    </source>
</evidence>
<organism evidence="2 3">
    <name type="scientific">Hibiscus sabdariffa</name>
    <name type="common">roselle</name>
    <dbReference type="NCBI Taxonomy" id="183260"/>
    <lineage>
        <taxon>Eukaryota</taxon>
        <taxon>Viridiplantae</taxon>
        <taxon>Streptophyta</taxon>
        <taxon>Embryophyta</taxon>
        <taxon>Tracheophyta</taxon>
        <taxon>Spermatophyta</taxon>
        <taxon>Magnoliopsida</taxon>
        <taxon>eudicotyledons</taxon>
        <taxon>Gunneridae</taxon>
        <taxon>Pentapetalae</taxon>
        <taxon>rosids</taxon>
        <taxon>malvids</taxon>
        <taxon>Malvales</taxon>
        <taxon>Malvaceae</taxon>
        <taxon>Malvoideae</taxon>
        <taxon>Hibiscus</taxon>
    </lineage>
</organism>
<reference evidence="2 3" key="1">
    <citation type="journal article" date="2024" name="G3 (Bethesda)">
        <title>Genome assembly of Hibiscus sabdariffa L. provides insights into metabolisms of medicinal natural products.</title>
        <authorList>
            <person name="Kim T."/>
        </authorList>
    </citation>
    <scope>NUCLEOTIDE SEQUENCE [LARGE SCALE GENOMIC DNA]</scope>
    <source>
        <strain evidence="2">TK-2024</strain>
        <tissue evidence="2">Old leaves</tissue>
    </source>
</reference>
<gene>
    <name evidence="2" type="ORF">V6N11_051455</name>
</gene>
<proteinExistence type="predicted"/>
<evidence type="ECO:0000313" key="3">
    <source>
        <dbReference type="Proteomes" id="UP001396334"/>
    </source>
</evidence>
<keyword evidence="1" id="KW-1133">Transmembrane helix</keyword>
<comment type="caution">
    <text evidence="2">The sequence shown here is derived from an EMBL/GenBank/DDBJ whole genome shotgun (WGS) entry which is preliminary data.</text>
</comment>
<name>A0ABR2U7B4_9ROSI</name>
<feature type="transmembrane region" description="Helical" evidence="1">
    <location>
        <begin position="43"/>
        <end position="60"/>
    </location>
</feature>
<dbReference type="EMBL" id="JBBPBN010000001">
    <property type="protein sequence ID" value="KAK9045545.1"/>
    <property type="molecule type" value="Genomic_DNA"/>
</dbReference>
<dbReference type="Proteomes" id="UP001396334">
    <property type="component" value="Unassembled WGS sequence"/>
</dbReference>
<keyword evidence="1" id="KW-0812">Transmembrane</keyword>
<sequence length="84" mass="8877">MLVKPPSSPCIVVSSIVVSLFRCVLVVAIVMLSSLKSSRSRHYGCASLAATILISFFAATDGVDSGNLNLLAFANWVELCGMVK</sequence>
<feature type="transmembrane region" description="Helical" evidence="1">
    <location>
        <begin position="12"/>
        <end position="31"/>
    </location>
</feature>
<accession>A0ABR2U7B4</accession>
<evidence type="ECO:0000256" key="1">
    <source>
        <dbReference type="SAM" id="Phobius"/>
    </source>
</evidence>
<keyword evidence="3" id="KW-1185">Reference proteome</keyword>
<keyword evidence="1" id="KW-0472">Membrane</keyword>
<protein>
    <submittedName>
        <fullName evidence="2">Uncharacterized protein</fullName>
    </submittedName>
</protein>